<accession>A0A0F5K4W8</accession>
<dbReference type="AlphaFoldDB" id="A0A0F5K4W8"/>
<evidence type="ECO:0000313" key="1">
    <source>
        <dbReference type="EMBL" id="KKB65128.1"/>
    </source>
</evidence>
<organism evidence="1 2">
    <name type="scientific">Robbsia andropogonis</name>
    <dbReference type="NCBI Taxonomy" id="28092"/>
    <lineage>
        <taxon>Bacteria</taxon>
        <taxon>Pseudomonadati</taxon>
        <taxon>Pseudomonadota</taxon>
        <taxon>Betaproteobacteria</taxon>
        <taxon>Burkholderiales</taxon>
        <taxon>Burkholderiaceae</taxon>
        <taxon>Robbsia</taxon>
    </lineage>
</organism>
<protein>
    <submittedName>
        <fullName evidence="1">Uncharacterized protein</fullName>
    </submittedName>
</protein>
<dbReference type="EMBL" id="LAQU01000001">
    <property type="protein sequence ID" value="KKB65128.1"/>
    <property type="molecule type" value="Genomic_DNA"/>
</dbReference>
<gene>
    <name evidence="1" type="ORF">WM40_00100</name>
</gene>
<dbReference type="Proteomes" id="UP000033618">
    <property type="component" value="Unassembled WGS sequence"/>
</dbReference>
<reference evidence="1 2" key="1">
    <citation type="submission" date="2015-03" db="EMBL/GenBank/DDBJ databases">
        <title>Draft Genome Sequence of Burkholderia andropogonis type strain ICMP2807, isolated from Sorghum bicolor.</title>
        <authorList>
            <person name="Lopes-Santos L."/>
            <person name="Castro D.B."/>
            <person name="Ottoboni L.M."/>
            <person name="Park D."/>
            <person name="Weirc B.S."/>
            <person name="Destefano S.A."/>
        </authorList>
    </citation>
    <scope>NUCLEOTIDE SEQUENCE [LARGE SCALE GENOMIC DNA]</scope>
    <source>
        <strain evidence="1 2">ICMP2807</strain>
    </source>
</reference>
<keyword evidence="2" id="KW-1185">Reference proteome</keyword>
<comment type="caution">
    <text evidence="1">The sequence shown here is derived from an EMBL/GenBank/DDBJ whole genome shotgun (WGS) entry which is preliminary data.</text>
</comment>
<sequence>MDEHLRAIDIDRSLPLGPGVCMSCLSRLDSAMSFRVFPVADTPPDRRRGTCRMRSTALDEGFMTS</sequence>
<dbReference type="PATRIC" id="fig|28092.6.peg.24"/>
<proteinExistence type="predicted"/>
<name>A0A0F5K4W8_9BURK</name>
<evidence type="ECO:0000313" key="2">
    <source>
        <dbReference type="Proteomes" id="UP000033618"/>
    </source>
</evidence>